<accession>A0A7D3ZZG7</accession>
<dbReference type="InterPro" id="IPR006076">
    <property type="entry name" value="FAD-dep_OxRdtase"/>
</dbReference>
<dbReference type="PANTHER" id="PTHR13847:SF285">
    <property type="entry name" value="FAD DEPENDENT OXIDOREDUCTASE DOMAIN-CONTAINING PROTEIN"/>
    <property type="match status" value="1"/>
</dbReference>
<dbReference type="GO" id="GO:0043799">
    <property type="term" value="F:glycine oxidase activity"/>
    <property type="evidence" value="ECO:0007669"/>
    <property type="project" value="UniProtKB-EC"/>
</dbReference>
<protein>
    <submittedName>
        <fullName evidence="2">FAD dependent oxidoreductase</fullName>
        <ecNumber evidence="2">1.4.3.19</ecNumber>
    </submittedName>
</protein>
<dbReference type="EMBL" id="CP053892">
    <property type="protein sequence ID" value="QKG18825.1"/>
    <property type="molecule type" value="Genomic_DNA"/>
</dbReference>
<dbReference type="Gene3D" id="3.30.9.10">
    <property type="entry name" value="D-Amino Acid Oxidase, subunit A, domain 2"/>
    <property type="match status" value="1"/>
</dbReference>
<dbReference type="InterPro" id="IPR036188">
    <property type="entry name" value="FAD/NAD-bd_sf"/>
</dbReference>
<organism evidence="2 3">
    <name type="scientific">Actinomadura verrucosospora</name>
    <dbReference type="NCBI Taxonomy" id="46165"/>
    <lineage>
        <taxon>Bacteria</taxon>
        <taxon>Bacillati</taxon>
        <taxon>Actinomycetota</taxon>
        <taxon>Actinomycetes</taxon>
        <taxon>Streptosporangiales</taxon>
        <taxon>Thermomonosporaceae</taxon>
        <taxon>Actinomadura</taxon>
    </lineage>
</organism>
<dbReference type="Pfam" id="PF01266">
    <property type="entry name" value="DAO"/>
    <property type="match status" value="1"/>
</dbReference>
<dbReference type="RefSeq" id="WP_173092325.1">
    <property type="nucleotide sequence ID" value="NZ_CP053892.1"/>
</dbReference>
<dbReference type="Proteomes" id="UP000501240">
    <property type="component" value="Chromosome"/>
</dbReference>
<dbReference type="SUPFAM" id="SSF51905">
    <property type="entry name" value="FAD/NAD(P)-binding domain"/>
    <property type="match status" value="1"/>
</dbReference>
<evidence type="ECO:0000313" key="3">
    <source>
        <dbReference type="Proteomes" id="UP000501240"/>
    </source>
</evidence>
<feature type="domain" description="FAD dependent oxidoreductase" evidence="1">
    <location>
        <begin position="29"/>
        <end position="394"/>
    </location>
</feature>
<sequence length="452" mass="49245">MADWRTRSLWLSRGPYEPAPPLDGDLDVDVVIVGGGFTGLWTAIHLKQADPSVDVAVLEQCVAGYGASGRNGGFAMTMVGRNLHDLVRKVGPARARATRLAMRGTLREMGAFVRDEGIDAHLTRPGLLTVSNGPEQDERIRQDLEASQRLGLDDLRYLSGPECRALVAGERIRCGHFEEEALLLDPAALTRGLRDAAVRLGVRVFESTPVHALGLPGTHVLARTPGGDVRADRALLATNAYAHAVPALRRWLFTIVASIIVTEPLTGEQWKRAGWAGGAGVEDKRIMPHFHRPTPDGRILWGGRDAPFAPSGPDPRQDRSPHVFRRLEETFRWTFPQLDDVRIDRGWCGPVAGTVNCFAHAGRLGRGRRVVYALGYAGHGVGPSHLTAKIARDLLLDRESELLDLPMAAKRPVPLPPGPLRGLVLNGSQRVLQRADDGDRGPLTGLALRFLQ</sequence>
<dbReference type="EC" id="1.4.3.19" evidence="2"/>
<keyword evidence="3" id="KW-1185">Reference proteome</keyword>
<dbReference type="Gene3D" id="3.50.50.60">
    <property type="entry name" value="FAD/NAD(P)-binding domain"/>
    <property type="match status" value="1"/>
</dbReference>
<dbReference type="GO" id="GO:0005737">
    <property type="term" value="C:cytoplasm"/>
    <property type="evidence" value="ECO:0007669"/>
    <property type="project" value="TreeGrafter"/>
</dbReference>
<gene>
    <name evidence="2" type="ORF">ACTIVE_0461</name>
</gene>
<evidence type="ECO:0000259" key="1">
    <source>
        <dbReference type="Pfam" id="PF01266"/>
    </source>
</evidence>
<dbReference type="PANTHER" id="PTHR13847">
    <property type="entry name" value="SARCOSINE DEHYDROGENASE-RELATED"/>
    <property type="match status" value="1"/>
</dbReference>
<keyword evidence="2" id="KW-0560">Oxidoreductase</keyword>
<proteinExistence type="predicted"/>
<reference evidence="2 3" key="1">
    <citation type="submission" date="2020-05" db="EMBL/GenBank/DDBJ databases">
        <title>Actinomadura verrucosospora NRRL-B18236 (PFL_A860) Genome sequencing and assembly.</title>
        <authorList>
            <person name="Samborskyy M."/>
        </authorList>
    </citation>
    <scope>NUCLEOTIDE SEQUENCE [LARGE SCALE GENOMIC DNA]</scope>
    <source>
        <strain evidence="2 3">NRRL:B18236</strain>
    </source>
</reference>
<dbReference type="AlphaFoldDB" id="A0A7D3ZZG7"/>
<name>A0A7D3ZZG7_ACTVE</name>
<evidence type="ECO:0000313" key="2">
    <source>
        <dbReference type="EMBL" id="QKG18825.1"/>
    </source>
</evidence>